<evidence type="ECO:0000313" key="5">
    <source>
        <dbReference type="Proteomes" id="UP000313359"/>
    </source>
</evidence>
<feature type="domain" description="Heterokaryon incompatibility" evidence="2">
    <location>
        <begin position="22"/>
        <end position="161"/>
    </location>
</feature>
<sequence length="699" mass="77456">MRLINTKTGEFHQVSNPAQVRYAILSHVWHEHGEMSYQDVEHIRLEQSKISSDGPTPSLSLLPHLSAKIRNACALALSEGFSYIWIDTCCIDKTSSAELSEAINSMYAWYAQATVCYAYLEDAQVTSSSWGTSHTVSNRVKLAQPSIVGCKWFTRAWTLQELIAPRFVLFVGADWQPFGTKDSYAEVITSITRIPEDVLRHAVSADSYSVATRMLWASFRKSTRLEDRAYSLMGIFGVHMPTIYGEGENAFRRLQEEILKQDPDQSILVWGSAEVFSSWSAFVEHARNVPIAFTSPSASQFRDPFTTSPDSFTLMKNRSLHPFRRGVLHTLTPQQLAQRLAKPCDEEALWPRIVVTPVGVDTRLPVVPLPSLHPDRPLYAVFLSCEYREQGVADSLLPVLLLSPMDATRASISGPKKANLKGGVHFYIIGDVYFVPPAVTTPRLSGHVFATFEDIYLGFPNASRLKRYHPMSADSPLFPKAADRRGIISPGFRVSVAPKASPGGWAYYQLSSSTLLDGGCWFDTSHCVRKLPPTHALVFTSNGDPDDCIIIRLGPCGDSLQCSQQSIHPSSLSNSATSSHSYVPTEVDTSSPAASTPSSRPLRAIVIHTCGAGHNDQCIPSATVSNRPTNLEQHTDHVATWPEIDKCFVKEFICQSCTVDSGLRVVLSIQSWWPSIHPPAYSDNYSLGVTIIPRRRREP</sequence>
<feature type="region of interest" description="Disordered" evidence="1">
    <location>
        <begin position="570"/>
        <end position="599"/>
    </location>
</feature>
<dbReference type="InterPro" id="IPR058525">
    <property type="entry name" value="DUF8212"/>
</dbReference>
<reference evidence="4" key="1">
    <citation type="journal article" date="2018" name="Genome Biol. Evol.">
        <title>Genomics and development of Lentinus tigrinus, a white-rot wood-decaying mushroom with dimorphic fruiting bodies.</title>
        <authorList>
            <person name="Wu B."/>
            <person name="Xu Z."/>
            <person name="Knudson A."/>
            <person name="Carlson A."/>
            <person name="Chen N."/>
            <person name="Kovaka S."/>
            <person name="LaButti K."/>
            <person name="Lipzen A."/>
            <person name="Pennachio C."/>
            <person name="Riley R."/>
            <person name="Schakwitz W."/>
            <person name="Umezawa K."/>
            <person name="Ohm R.A."/>
            <person name="Grigoriev I.V."/>
            <person name="Nagy L.G."/>
            <person name="Gibbons J."/>
            <person name="Hibbett D."/>
        </authorList>
    </citation>
    <scope>NUCLEOTIDE SEQUENCE [LARGE SCALE GENOMIC DNA]</scope>
    <source>
        <strain evidence="4">ALCF2SS1-6</strain>
    </source>
</reference>
<feature type="compositionally biased region" description="Low complexity" evidence="1">
    <location>
        <begin position="589"/>
        <end position="599"/>
    </location>
</feature>
<dbReference type="Proteomes" id="UP000313359">
    <property type="component" value="Unassembled WGS sequence"/>
</dbReference>
<gene>
    <name evidence="4" type="ORF">L227DRAFT_306658</name>
</gene>
<dbReference type="AlphaFoldDB" id="A0A5C2RWS3"/>
<dbReference type="EMBL" id="ML122295">
    <property type="protein sequence ID" value="RPD55510.1"/>
    <property type="molecule type" value="Genomic_DNA"/>
</dbReference>
<dbReference type="OrthoDB" id="5122891at2759"/>
<dbReference type="Pfam" id="PF26640">
    <property type="entry name" value="DUF8212"/>
    <property type="match status" value="1"/>
</dbReference>
<evidence type="ECO:0000259" key="2">
    <source>
        <dbReference type="Pfam" id="PF06985"/>
    </source>
</evidence>
<dbReference type="Pfam" id="PF06985">
    <property type="entry name" value="HET"/>
    <property type="match status" value="1"/>
</dbReference>
<protein>
    <submittedName>
        <fullName evidence="4">HET-domain-containing protein</fullName>
    </submittedName>
</protein>
<dbReference type="InterPro" id="IPR010730">
    <property type="entry name" value="HET"/>
</dbReference>
<organism evidence="4 5">
    <name type="scientific">Lentinus tigrinus ALCF2SS1-6</name>
    <dbReference type="NCBI Taxonomy" id="1328759"/>
    <lineage>
        <taxon>Eukaryota</taxon>
        <taxon>Fungi</taxon>
        <taxon>Dikarya</taxon>
        <taxon>Basidiomycota</taxon>
        <taxon>Agaricomycotina</taxon>
        <taxon>Agaricomycetes</taxon>
        <taxon>Polyporales</taxon>
        <taxon>Polyporaceae</taxon>
        <taxon>Lentinus</taxon>
    </lineage>
</organism>
<evidence type="ECO:0000259" key="3">
    <source>
        <dbReference type="Pfam" id="PF26640"/>
    </source>
</evidence>
<evidence type="ECO:0000313" key="4">
    <source>
        <dbReference type="EMBL" id="RPD55510.1"/>
    </source>
</evidence>
<proteinExistence type="predicted"/>
<accession>A0A5C2RWS3</accession>
<evidence type="ECO:0000256" key="1">
    <source>
        <dbReference type="SAM" id="MobiDB-lite"/>
    </source>
</evidence>
<keyword evidence="5" id="KW-1185">Reference proteome</keyword>
<dbReference type="PANTHER" id="PTHR10622">
    <property type="entry name" value="HET DOMAIN-CONTAINING PROTEIN"/>
    <property type="match status" value="1"/>
</dbReference>
<feature type="compositionally biased region" description="Low complexity" evidence="1">
    <location>
        <begin position="570"/>
        <end position="581"/>
    </location>
</feature>
<feature type="domain" description="DUF8212" evidence="3">
    <location>
        <begin position="249"/>
        <end position="378"/>
    </location>
</feature>
<dbReference type="PANTHER" id="PTHR10622:SF10">
    <property type="entry name" value="HET DOMAIN-CONTAINING PROTEIN"/>
    <property type="match status" value="1"/>
</dbReference>
<name>A0A5C2RWS3_9APHY</name>